<dbReference type="Proteomes" id="UP000308600">
    <property type="component" value="Unassembled WGS sequence"/>
</dbReference>
<evidence type="ECO:0000313" key="2">
    <source>
        <dbReference type="Proteomes" id="UP000308600"/>
    </source>
</evidence>
<dbReference type="EMBL" id="ML208587">
    <property type="protein sequence ID" value="TFK62357.1"/>
    <property type="molecule type" value="Genomic_DNA"/>
</dbReference>
<protein>
    <submittedName>
        <fullName evidence="1">Uncharacterized protein</fullName>
    </submittedName>
</protein>
<accession>A0ACD3A9G4</accession>
<proteinExistence type="predicted"/>
<sequence length="244" mass="27408">MVDTRNSSPSSGAPLNTQACISALRWFIHTRNGVNDLKDFSLTTLQLAYQHNNGQVRPLLVHQSIPPRLLGHWDGARGRSSWKYFPGILCSNHGPHFHFVRLPGKSRGVEMKTWQLNLGDEFGDSGPMTAGQTISYHIDVNQDLLVLAHELGRVHVKLYFLSLTTGQRHSLSHSRELTISFEGTNIDQDQAPVFEPEFLYLIESYGHILAVSTLRNGRSSQLAIFNWKTGDIFAVSSLPKTYRV</sequence>
<reference evidence="1 2" key="1">
    <citation type="journal article" date="2019" name="Nat. Ecol. Evol.">
        <title>Megaphylogeny resolves global patterns of mushroom evolution.</title>
        <authorList>
            <person name="Varga T."/>
            <person name="Krizsan K."/>
            <person name="Foldi C."/>
            <person name="Dima B."/>
            <person name="Sanchez-Garcia M."/>
            <person name="Sanchez-Ramirez S."/>
            <person name="Szollosi G.J."/>
            <person name="Szarkandi J.G."/>
            <person name="Papp V."/>
            <person name="Albert L."/>
            <person name="Andreopoulos W."/>
            <person name="Angelini C."/>
            <person name="Antonin V."/>
            <person name="Barry K.W."/>
            <person name="Bougher N.L."/>
            <person name="Buchanan P."/>
            <person name="Buyck B."/>
            <person name="Bense V."/>
            <person name="Catcheside P."/>
            <person name="Chovatia M."/>
            <person name="Cooper J."/>
            <person name="Damon W."/>
            <person name="Desjardin D."/>
            <person name="Finy P."/>
            <person name="Geml J."/>
            <person name="Haridas S."/>
            <person name="Hughes K."/>
            <person name="Justo A."/>
            <person name="Karasinski D."/>
            <person name="Kautmanova I."/>
            <person name="Kiss B."/>
            <person name="Kocsube S."/>
            <person name="Kotiranta H."/>
            <person name="LaButti K.M."/>
            <person name="Lechner B.E."/>
            <person name="Liimatainen K."/>
            <person name="Lipzen A."/>
            <person name="Lukacs Z."/>
            <person name="Mihaltcheva S."/>
            <person name="Morgado L.N."/>
            <person name="Niskanen T."/>
            <person name="Noordeloos M.E."/>
            <person name="Ohm R.A."/>
            <person name="Ortiz-Santana B."/>
            <person name="Ovrebo C."/>
            <person name="Racz N."/>
            <person name="Riley R."/>
            <person name="Savchenko A."/>
            <person name="Shiryaev A."/>
            <person name="Soop K."/>
            <person name="Spirin V."/>
            <person name="Szebenyi C."/>
            <person name="Tomsovsky M."/>
            <person name="Tulloss R.E."/>
            <person name="Uehling J."/>
            <person name="Grigoriev I.V."/>
            <person name="Vagvolgyi C."/>
            <person name="Papp T."/>
            <person name="Martin F.M."/>
            <person name="Miettinen O."/>
            <person name="Hibbett D.S."/>
            <person name="Nagy L.G."/>
        </authorList>
    </citation>
    <scope>NUCLEOTIDE SEQUENCE [LARGE SCALE GENOMIC DNA]</scope>
    <source>
        <strain evidence="1 2">NL-1719</strain>
    </source>
</reference>
<name>A0ACD3A9G4_9AGAR</name>
<evidence type="ECO:0000313" key="1">
    <source>
        <dbReference type="EMBL" id="TFK62357.1"/>
    </source>
</evidence>
<organism evidence="1 2">
    <name type="scientific">Pluteus cervinus</name>
    <dbReference type="NCBI Taxonomy" id="181527"/>
    <lineage>
        <taxon>Eukaryota</taxon>
        <taxon>Fungi</taxon>
        <taxon>Dikarya</taxon>
        <taxon>Basidiomycota</taxon>
        <taxon>Agaricomycotina</taxon>
        <taxon>Agaricomycetes</taxon>
        <taxon>Agaricomycetidae</taxon>
        <taxon>Agaricales</taxon>
        <taxon>Pluteineae</taxon>
        <taxon>Pluteaceae</taxon>
        <taxon>Pluteus</taxon>
    </lineage>
</organism>
<keyword evidence="2" id="KW-1185">Reference proteome</keyword>
<gene>
    <name evidence="1" type="ORF">BDN72DRAFT_393273</name>
</gene>